<protein>
    <recommendedName>
        <fullName evidence="2">Lipoprotein LPP20-like domain-containing protein</fullName>
    </recommendedName>
</protein>
<dbReference type="EMBL" id="BAABBO010000018">
    <property type="protein sequence ID" value="GAA3974315.1"/>
    <property type="molecule type" value="Genomic_DNA"/>
</dbReference>
<keyword evidence="4" id="KW-1185">Reference proteome</keyword>
<organism evidence="3 4">
    <name type="scientific">Allohahella marinimesophila</name>
    <dbReference type="NCBI Taxonomy" id="1054972"/>
    <lineage>
        <taxon>Bacteria</taxon>
        <taxon>Pseudomonadati</taxon>
        <taxon>Pseudomonadota</taxon>
        <taxon>Gammaproteobacteria</taxon>
        <taxon>Oceanospirillales</taxon>
        <taxon>Hahellaceae</taxon>
        <taxon>Allohahella</taxon>
    </lineage>
</organism>
<proteinExistence type="predicted"/>
<feature type="compositionally biased region" description="Basic and acidic residues" evidence="1">
    <location>
        <begin position="214"/>
        <end position="224"/>
    </location>
</feature>
<gene>
    <name evidence="3" type="ORF">GCM10022278_34230</name>
</gene>
<comment type="caution">
    <text evidence="3">The sequence shown here is derived from an EMBL/GenBank/DDBJ whole genome shotgun (WGS) entry which is preliminary data.</text>
</comment>
<reference evidence="4" key="1">
    <citation type="journal article" date="2019" name="Int. J. Syst. Evol. Microbiol.">
        <title>The Global Catalogue of Microorganisms (GCM) 10K type strain sequencing project: providing services to taxonomists for standard genome sequencing and annotation.</title>
        <authorList>
            <consortium name="The Broad Institute Genomics Platform"/>
            <consortium name="The Broad Institute Genome Sequencing Center for Infectious Disease"/>
            <person name="Wu L."/>
            <person name="Ma J."/>
        </authorList>
    </citation>
    <scope>NUCLEOTIDE SEQUENCE [LARGE SCALE GENOMIC DNA]</scope>
    <source>
        <strain evidence="4">JCM 17555</strain>
    </source>
</reference>
<evidence type="ECO:0000313" key="4">
    <source>
        <dbReference type="Proteomes" id="UP001501337"/>
    </source>
</evidence>
<dbReference type="Pfam" id="PF02169">
    <property type="entry name" value="LPP20"/>
    <property type="match status" value="1"/>
</dbReference>
<sequence length="240" mass="26091">MLLLSACESGPGWLHHTHDAGSGHVQVVPEGVVAPERLEPIIIRASGYGTYEHASDARSQRKRLLAMRASKLDAYRALAERIYGTSITGSSSVNDLVLQHDSFRTLVDSVVRGARVLSTTELSGGGYETLMEVSLDGRFQRCLTSLNYFRYDADCRLPMPSADSGLTSYSAVSVPSANWRSDDRSSQVEADLPIQAQIAQEPEAVRSIRPATAEGRKRLIESARKGSGLYAPANDRPQGE</sequence>
<accession>A0ABP7Q1J2</accession>
<feature type="region of interest" description="Disordered" evidence="1">
    <location>
        <begin position="201"/>
        <end position="240"/>
    </location>
</feature>
<evidence type="ECO:0000259" key="2">
    <source>
        <dbReference type="Pfam" id="PF02169"/>
    </source>
</evidence>
<evidence type="ECO:0000313" key="3">
    <source>
        <dbReference type="EMBL" id="GAA3974315.1"/>
    </source>
</evidence>
<name>A0ABP7Q1J2_9GAMM</name>
<dbReference type="Proteomes" id="UP001501337">
    <property type="component" value="Unassembled WGS sequence"/>
</dbReference>
<evidence type="ECO:0000256" key="1">
    <source>
        <dbReference type="SAM" id="MobiDB-lite"/>
    </source>
</evidence>
<dbReference type="InterPro" id="IPR024952">
    <property type="entry name" value="LPP20-like_dom"/>
</dbReference>
<feature type="domain" description="Lipoprotein LPP20-like" evidence="2">
    <location>
        <begin position="57"/>
        <end position="133"/>
    </location>
</feature>